<protein>
    <submittedName>
        <fullName evidence="1">Uncharacterized protein</fullName>
    </submittedName>
</protein>
<accession>A0A124HWJ4</accession>
<proteinExistence type="predicted"/>
<dbReference type="RefSeq" id="WP_062243184.1">
    <property type="nucleotide sequence ID" value="NZ_JBPJFL010000001.1"/>
</dbReference>
<sequence length="144" mass="15670">MTGTVEPLDVVVLDDGVQSVAVRLLSPIPQYGYYDAEIVIRSDFVNATVRTGFNADDLDDWAAILEAVAASDTEAAETDDVVCGNWPGEGRTAYLTFIAEDPYVVEVHDAPSTQISVRVPIDLKAQWLDGARERLMTARRALGL</sequence>
<evidence type="ECO:0000313" key="2">
    <source>
        <dbReference type="Proteomes" id="UP000054375"/>
    </source>
</evidence>
<evidence type="ECO:0000313" key="1">
    <source>
        <dbReference type="EMBL" id="KUN61799.1"/>
    </source>
</evidence>
<dbReference type="Pfam" id="PF19384">
    <property type="entry name" value="DUF5959"/>
    <property type="match status" value="1"/>
</dbReference>
<comment type="caution">
    <text evidence="1">The sequence shown here is derived from an EMBL/GenBank/DDBJ whole genome shotgun (WGS) entry which is preliminary data.</text>
</comment>
<name>A0A124HWJ4_9ACTN</name>
<dbReference type="EMBL" id="LMWV01000026">
    <property type="protein sequence ID" value="KUN61799.1"/>
    <property type="molecule type" value="Genomic_DNA"/>
</dbReference>
<dbReference type="Proteomes" id="UP000054375">
    <property type="component" value="Unassembled WGS sequence"/>
</dbReference>
<keyword evidence="2" id="KW-1185">Reference proteome</keyword>
<dbReference type="AlphaFoldDB" id="A0A124HWJ4"/>
<reference evidence="1 2" key="1">
    <citation type="submission" date="2015-10" db="EMBL/GenBank/DDBJ databases">
        <title>Draft genome sequence of Streptomyces griseorubiginosus DSM 40469, type strain for the species Streptomyces griseorubiginosus.</title>
        <authorList>
            <person name="Ruckert C."/>
            <person name="Winkler A."/>
            <person name="Kalinowski J."/>
            <person name="Kampfer P."/>
            <person name="Glaeser S."/>
        </authorList>
    </citation>
    <scope>NUCLEOTIDE SEQUENCE [LARGE SCALE GENOMIC DNA]</scope>
    <source>
        <strain evidence="1 2">DSM 40469</strain>
    </source>
</reference>
<gene>
    <name evidence="1" type="ORF">AQJ54_32180</name>
</gene>
<organism evidence="1 2">
    <name type="scientific">Streptomyces griseorubiginosus</name>
    <dbReference type="NCBI Taxonomy" id="67304"/>
    <lineage>
        <taxon>Bacteria</taxon>
        <taxon>Bacillati</taxon>
        <taxon>Actinomycetota</taxon>
        <taxon>Actinomycetes</taxon>
        <taxon>Kitasatosporales</taxon>
        <taxon>Streptomycetaceae</taxon>
        <taxon>Streptomyces</taxon>
    </lineage>
</organism>
<dbReference type="InterPro" id="IPR046003">
    <property type="entry name" value="DUF5959"/>
</dbReference>